<protein>
    <submittedName>
        <fullName evidence="6">ChbG/HpnK family deacetylase</fullName>
    </submittedName>
</protein>
<reference evidence="7" key="1">
    <citation type="journal article" date="2019" name="Int. J. Syst. Evol. Microbiol.">
        <title>The Global Catalogue of Microorganisms (GCM) 10K type strain sequencing project: providing services to taxonomists for standard genome sequencing and annotation.</title>
        <authorList>
            <consortium name="The Broad Institute Genomics Platform"/>
            <consortium name="The Broad Institute Genome Sequencing Center for Infectious Disease"/>
            <person name="Wu L."/>
            <person name="Ma J."/>
        </authorList>
    </citation>
    <scope>NUCLEOTIDE SEQUENCE [LARGE SCALE GENOMIC DNA]</scope>
    <source>
        <strain evidence="7">CCUG 63418</strain>
    </source>
</reference>
<dbReference type="InterPro" id="IPR011330">
    <property type="entry name" value="Glyco_hydro/deAcase_b/a-brl"/>
</dbReference>
<comment type="caution">
    <text evidence="6">The sequence shown here is derived from an EMBL/GenBank/DDBJ whole genome shotgun (WGS) entry which is preliminary data.</text>
</comment>
<evidence type="ECO:0000313" key="7">
    <source>
        <dbReference type="Proteomes" id="UP001596958"/>
    </source>
</evidence>
<name>A0ABW2YYA1_9SPHI</name>
<comment type="cofactor">
    <cofactor evidence="1">
        <name>Mg(2+)</name>
        <dbReference type="ChEBI" id="CHEBI:18420"/>
    </cofactor>
</comment>
<gene>
    <name evidence="6" type="ORF">ACFQZS_11700</name>
</gene>
<evidence type="ECO:0000256" key="3">
    <source>
        <dbReference type="ARBA" id="ARBA00022801"/>
    </source>
</evidence>
<dbReference type="PANTHER" id="PTHR31609:SF1">
    <property type="entry name" value="CARBOHYDRATE DEACETYLASE"/>
    <property type="match status" value="1"/>
</dbReference>
<keyword evidence="3" id="KW-0378">Hydrolase</keyword>
<organism evidence="6 7">
    <name type="scientific">Mucilaginibacter calamicampi</name>
    <dbReference type="NCBI Taxonomy" id="1302352"/>
    <lineage>
        <taxon>Bacteria</taxon>
        <taxon>Pseudomonadati</taxon>
        <taxon>Bacteroidota</taxon>
        <taxon>Sphingobacteriia</taxon>
        <taxon>Sphingobacteriales</taxon>
        <taxon>Sphingobacteriaceae</taxon>
        <taxon>Mucilaginibacter</taxon>
    </lineage>
</organism>
<dbReference type="Gene3D" id="3.20.20.370">
    <property type="entry name" value="Glycoside hydrolase/deacetylase"/>
    <property type="match status" value="1"/>
</dbReference>
<dbReference type="EMBL" id="JBHTHU010000006">
    <property type="protein sequence ID" value="MFD0750808.1"/>
    <property type="molecule type" value="Genomic_DNA"/>
</dbReference>
<sequence length="248" mass="28286">MDNIKNYTIIANADDFGLKGSVNSAIIQCFQKGYITSASIMTNSAIFDETVKLINSNACVINIGVHIDLVEFKPLTAFKPIKFLNEEGNWNSEAINKKFLILDAQAKDAFELEIYKQIETALSAGLNISHLDSHYHIHTLPCFYNLFIKAAKKYHLKLRLAQTYNEGNYLKFLYRKWLNNSIKKNGCNYSDLFEDVDHFLTSEGQNGALSVEIMLHPDLDVYGNLTDHYDPDTMTKWMAFLHNAKKTL</sequence>
<evidence type="ECO:0000256" key="5">
    <source>
        <dbReference type="ARBA" id="ARBA00023277"/>
    </source>
</evidence>
<keyword evidence="5" id="KW-0119">Carbohydrate metabolism</keyword>
<dbReference type="SUPFAM" id="SSF88713">
    <property type="entry name" value="Glycoside hydrolase/deacetylase"/>
    <property type="match status" value="1"/>
</dbReference>
<proteinExistence type="predicted"/>
<dbReference type="PANTHER" id="PTHR31609">
    <property type="entry name" value="YDJC DEACETYLASE FAMILY MEMBER"/>
    <property type="match status" value="1"/>
</dbReference>
<keyword evidence="2" id="KW-0479">Metal-binding</keyword>
<keyword evidence="4" id="KW-0460">Magnesium</keyword>
<keyword evidence="7" id="KW-1185">Reference proteome</keyword>
<evidence type="ECO:0000256" key="4">
    <source>
        <dbReference type="ARBA" id="ARBA00022842"/>
    </source>
</evidence>
<evidence type="ECO:0000256" key="1">
    <source>
        <dbReference type="ARBA" id="ARBA00001946"/>
    </source>
</evidence>
<accession>A0ABW2YYA1</accession>
<dbReference type="Pfam" id="PF04794">
    <property type="entry name" value="YdjC"/>
    <property type="match status" value="1"/>
</dbReference>
<evidence type="ECO:0000313" key="6">
    <source>
        <dbReference type="EMBL" id="MFD0750808.1"/>
    </source>
</evidence>
<dbReference type="RefSeq" id="WP_377100401.1">
    <property type="nucleotide sequence ID" value="NZ_JBHTHU010000006.1"/>
</dbReference>
<evidence type="ECO:0000256" key="2">
    <source>
        <dbReference type="ARBA" id="ARBA00022723"/>
    </source>
</evidence>
<dbReference type="InterPro" id="IPR006879">
    <property type="entry name" value="YdjC-like"/>
</dbReference>
<dbReference type="Proteomes" id="UP001596958">
    <property type="component" value="Unassembled WGS sequence"/>
</dbReference>